<dbReference type="Gene3D" id="3.40.190.150">
    <property type="entry name" value="Bordetella uptake gene, domain 1"/>
    <property type="match status" value="1"/>
</dbReference>
<evidence type="ECO:0000256" key="1">
    <source>
        <dbReference type="ARBA" id="ARBA00006987"/>
    </source>
</evidence>
<dbReference type="PANTHER" id="PTHR42928">
    <property type="entry name" value="TRICARBOXYLATE-BINDING PROTEIN"/>
    <property type="match status" value="1"/>
</dbReference>
<dbReference type="CDD" id="cd13578">
    <property type="entry name" value="PBP2_Bug27"/>
    <property type="match status" value="1"/>
</dbReference>
<evidence type="ECO:0000256" key="2">
    <source>
        <dbReference type="SAM" id="SignalP"/>
    </source>
</evidence>
<dbReference type="Pfam" id="PF03401">
    <property type="entry name" value="TctC"/>
    <property type="match status" value="1"/>
</dbReference>
<dbReference type="PIRSF" id="PIRSF017082">
    <property type="entry name" value="YflP"/>
    <property type="match status" value="1"/>
</dbReference>
<keyword evidence="4" id="KW-1185">Reference proteome</keyword>
<feature type="signal peptide" evidence="2">
    <location>
        <begin position="1"/>
        <end position="22"/>
    </location>
</feature>
<comment type="similarity">
    <text evidence="1">Belongs to the UPF0065 (bug) family.</text>
</comment>
<dbReference type="SUPFAM" id="SSF53850">
    <property type="entry name" value="Periplasmic binding protein-like II"/>
    <property type="match status" value="1"/>
</dbReference>
<evidence type="ECO:0000313" key="4">
    <source>
        <dbReference type="Proteomes" id="UP000626210"/>
    </source>
</evidence>
<evidence type="ECO:0000313" key="3">
    <source>
        <dbReference type="EMBL" id="GHC81626.1"/>
    </source>
</evidence>
<dbReference type="InterPro" id="IPR042100">
    <property type="entry name" value="Bug_dom1"/>
</dbReference>
<dbReference type="InterPro" id="IPR005064">
    <property type="entry name" value="BUG"/>
</dbReference>
<keyword evidence="2" id="KW-0732">Signal</keyword>
<sequence>MFRRTFCSALAASALAPGLALAQAYPSKPIRLIVPFPPGGGTDILSRLVAAKLTEVTKWTVVAENRAGAGGTVGIGEAVRGAPTGYDMVMGQKDNLVVGPWLYKNLPWDPTRDLVAVSHIAYTPVVIVTSSTSRFRTLGDVVAAARNAPDTITYGSPGNGTTIHLAGEIFKTAAGINIRHVPYKGSNPAMMDVLAGNVDLMVSSLPSAIGQLKSGKLRALAVTSAKRSSTAPEIPTVAELGYKDFDVSTWYGLFLPAGTPKEIVATVHNEVDKLLAMPDMVAAVQAQGAEVQRMTAEQFATLVKSDYQKWKGIVEASGAKIE</sequence>
<feature type="chain" id="PRO_5047285021" evidence="2">
    <location>
        <begin position="23"/>
        <end position="322"/>
    </location>
</feature>
<accession>A0ABQ3G0S5</accession>
<reference evidence="4" key="1">
    <citation type="journal article" date="2019" name="Int. J. Syst. Evol. Microbiol.">
        <title>The Global Catalogue of Microorganisms (GCM) 10K type strain sequencing project: providing services to taxonomists for standard genome sequencing and annotation.</title>
        <authorList>
            <consortium name="The Broad Institute Genomics Platform"/>
            <consortium name="The Broad Institute Genome Sequencing Center for Infectious Disease"/>
            <person name="Wu L."/>
            <person name="Ma J."/>
        </authorList>
    </citation>
    <scope>NUCLEOTIDE SEQUENCE [LARGE SCALE GENOMIC DNA]</scope>
    <source>
        <strain evidence="4">KCTC 23314</strain>
    </source>
</reference>
<protein>
    <submittedName>
        <fullName evidence="3">ABC transporter substrate-binding protein</fullName>
    </submittedName>
</protein>
<dbReference type="Proteomes" id="UP000626210">
    <property type="component" value="Unassembled WGS sequence"/>
</dbReference>
<organism evidence="3 4">
    <name type="scientific">Pseudorhodoferax aquiterrae</name>
    <dbReference type="NCBI Taxonomy" id="747304"/>
    <lineage>
        <taxon>Bacteria</taxon>
        <taxon>Pseudomonadati</taxon>
        <taxon>Pseudomonadota</taxon>
        <taxon>Betaproteobacteria</taxon>
        <taxon>Burkholderiales</taxon>
        <taxon>Comamonadaceae</taxon>
    </lineage>
</organism>
<name>A0ABQ3G0S5_9BURK</name>
<dbReference type="EMBL" id="BMYK01000006">
    <property type="protein sequence ID" value="GHC81626.1"/>
    <property type="molecule type" value="Genomic_DNA"/>
</dbReference>
<gene>
    <name evidence="3" type="ORF">GCM10007320_24040</name>
</gene>
<dbReference type="RefSeq" id="WP_189687192.1">
    <property type="nucleotide sequence ID" value="NZ_BMYK01000006.1"/>
</dbReference>
<dbReference type="PANTHER" id="PTHR42928:SF5">
    <property type="entry name" value="BLR1237 PROTEIN"/>
    <property type="match status" value="1"/>
</dbReference>
<comment type="caution">
    <text evidence="3">The sequence shown here is derived from an EMBL/GenBank/DDBJ whole genome shotgun (WGS) entry which is preliminary data.</text>
</comment>
<dbReference type="Gene3D" id="3.40.190.10">
    <property type="entry name" value="Periplasmic binding protein-like II"/>
    <property type="match status" value="1"/>
</dbReference>
<proteinExistence type="inferred from homology"/>